<evidence type="ECO:0000313" key="1">
    <source>
        <dbReference type="EMBL" id="MBE2997235.1"/>
    </source>
</evidence>
<accession>A0ABR9P067</accession>
<sequence length="104" mass="11542">MVTTLGDDRVMPAGRLAQAYQQRWGSEVANAELKSSLRGPGRVLRSRSPEMVRQESYGYLLTYRALCVLICSTATEADIDPDRVNITPTVRMLCRRIGGPAIFP</sequence>
<dbReference type="EMBL" id="JADBGI010000001">
    <property type="protein sequence ID" value="MBE2997235.1"/>
    <property type="molecule type" value="Genomic_DNA"/>
</dbReference>
<keyword evidence="2" id="KW-1185">Reference proteome</keyword>
<proteinExistence type="predicted"/>
<evidence type="ECO:0008006" key="3">
    <source>
        <dbReference type="Google" id="ProtNLM"/>
    </source>
</evidence>
<gene>
    <name evidence="1" type="ORF">IDM40_00750</name>
</gene>
<name>A0ABR9P067_9ACTN</name>
<dbReference type="RefSeq" id="WP_193119896.1">
    <property type="nucleotide sequence ID" value="NZ_JADBGI010000001.1"/>
</dbReference>
<reference evidence="1 2" key="1">
    <citation type="submission" date="2020-09" db="EMBL/GenBank/DDBJ databases">
        <title>Diversity and distribution of actinomycetes associated with coral in the coast of Hainan.</title>
        <authorList>
            <person name="Li F."/>
        </authorList>
    </citation>
    <scope>NUCLEOTIDE SEQUENCE [LARGE SCALE GENOMIC DNA]</scope>
    <source>
        <strain evidence="1 2">HNM0947</strain>
    </source>
</reference>
<dbReference type="InterPro" id="IPR012337">
    <property type="entry name" value="RNaseH-like_sf"/>
</dbReference>
<organism evidence="1 2">
    <name type="scientific">Nocardiopsis coralli</name>
    <dbReference type="NCBI Taxonomy" id="2772213"/>
    <lineage>
        <taxon>Bacteria</taxon>
        <taxon>Bacillati</taxon>
        <taxon>Actinomycetota</taxon>
        <taxon>Actinomycetes</taxon>
        <taxon>Streptosporangiales</taxon>
        <taxon>Nocardiopsidaceae</taxon>
        <taxon>Nocardiopsis</taxon>
    </lineage>
</organism>
<comment type="caution">
    <text evidence="1">The sequence shown here is derived from an EMBL/GenBank/DDBJ whole genome shotgun (WGS) entry which is preliminary data.</text>
</comment>
<protein>
    <recommendedName>
        <fullName evidence="3">Transposase</fullName>
    </recommendedName>
</protein>
<evidence type="ECO:0000313" key="2">
    <source>
        <dbReference type="Proteomes" id="UP000806528"/>
    </source>
</evidence>
<dbReference type="SUPFAM" id="SSF53098">
    <property type="entry name" value="Ribonuclease H-like"/>
    <property type="match status" value="1"/>
</dbReference>
<dbReference type="Proteomes" id="UP000806528">
    <property type="component" value="Unassembled WGS sequence"/>
</dbReference>